<reference evidence="1" key="1">
    <citation type="submission" date="2018-02" db="EMBL/GenBank/DDBJ databases">
        <title>Rhizophora mucronata_Transcriptome.</title>
        <authorList>
            <person name="Meera S.P."/>
            <person name="Sreeshan A."/>
            <person name="Augustine A."/>
        </authorList>
    </citation>
    <scope>NUCLEOTIDE SEQUENCE</scope>
    <source>
        <tissue evidence="1">Leaf</tissue>
    </source>
</reference>
<dbReference type="EMBL" id="GGEC01035075">
    <property type="protein sequence ID" value="MBX15559.1"/>
    <property type="molecule type" value="Transcribed_RNA"/>
</dbReference>
<sequence length="46" mass="5464">MDIKNKQITSNEIKRVQTNRCMYRTRTHTHTHKHILAISCTLCPKI</sequence>
<accession>A0A2P2LC65</accession>
<proteinExistence type="predicted"/>
<dbReference type="AlphaFoldDB" id="A0A2P2LC65"/>
<organism evidence="1">
    <name type="scientific">Rhizophora mucronata</name>
    <name type="common">Asiatic mangrove</name>
    <dbReference type="NCBI Taxonomy" id="61149"/>
    <lineage>
        <taxon>Eukaryota</taxon>
        <taxon>Viridiplantae</taxon>
        <taxon>Streptophyta</taxon>
        <taxon>Embryophyta</taxon>
        <taxon>Tracheophyta</taxon>
        <taxon>Spermatophyta</taxon>
        <taxon>Magnoliopsida</taxon>
        <taxon>eudicotyledons</taxon>
        <taxon>Gunneridae</taxon>
        <taxon>Pentapetalae</taxon>
        <taxon>rosids</taxon>
        <taxon>fabids</taxon>
        <taxon>Malpighiales</taxon>
        <taxon>Rhizophoraceae</taxon>
        <taxon>Rhizophora</taxon>
    </lineage>
</organism>
<name>A0A2P2LC65_RHIMU</name>
<evidence type="ECO:0000313" key="1">
    <source>
        <dbReference type="EMBL" id="MBX15559.1"/>
    </source>
</evidence>
<protein>
    <submittedName>
        <fullName evidence="1">Uncharacterized protein</fullName>
    </submittedName>
</protein>